<feature type="compositionally biased region" description="Low complexity" evidence="2">
    <location>
        <begin position="230"/>
        <end position="239"/>
    </location>
</feature>
<evidence type="ECO:0000256" key="1">
    <source>
        <dbReference type="ARBA" id="ARBA00007091"/>
    </source>
</evidence>
<dbReference type="STRING" id="1336337.A0A3N4JGC2"/>
<dbReference type="InterPro" id="IPR035810">
    <property type="entry name" value="PEBP_euk"/>
</dbReference>
<dbReference type="GO" id="GO:0046578">
    <property type="term" value="P:regulation of Ras protein signal transduction"/>
    <property type="evidence" value="ECO:0007669"/>
    <property type="project" value="TreeGrafter"/>
</dbReference>
<dbReference type="Pfam" id="PF01161">
    <property type="entry name" value="PBP"/>
    <property type="match status" value="1"/>
</dbReference>
<keyword evidence="6" id="KW-1185">Reference proteome</keyword>
<feature type="chain" id="PRO_5018307308" evidence="4">
    <location>
        <begin position="21"/>
        <end position="275"/>
    </location>
</feature>
<sequence>MMMIPPVLLSTALLASAVFAQIPEPYTTGFDSAAISLEVTYGANEVTDGEKLGLDAVRSPPTLALGDSSSLDTNSRYIVIMIDPDAPSRANPTSANVLHWVKTDLRIRPTTATNITADNATAPLSYAPPSPPSGSGEHRYVFLLYDQPSGFALQGLPEKRGGFNVSAWRELNGLAPAKAGTYFLAEFGANSPSPTARRSSLSATESSGSGDGDGGDSTEDGNGASEMGESGNRSGSGAHNAAARNAAGRVAASGYGTIMLCWVSAGVLGGFFMGM</sequence>
<dbReference type="PROSITE" id="PS01220">
    <property type="entry name" value="PBP"/>
    <property type="match status" value="1"/>
</dbReference>
<dbReference type="Proteomes" id="UP000276215">
    <property type="component" value="Unassembled WGS sequence"/>
</dbReference>
<keyword evidence="3" id="KW-0472">Membrane</keyword>
<evidence type="ECO:0000313" key="6">
    <source>
        <dbReference type="Proteomes" id="UP000276215"/>
    </source>
</evidence>
<dbReference type="Gene3D" id="3.90.280.10">
    <property type="entry name" value="PEBP-like"/>
    <property type="match status" value="1"/>
</dbReference>
<dbReference type="CDD" id="cd00866">
    <property type="entry name" value="PEBP_euk"/>
    <property type="match status" value="1"/>
</dbReference>
<dbReference type="GO" id="GO:0030414">
    <property type="term" value="F:peptidase inhibitor activity"/>
    <property type="evidence" value="ECO:0007669"/>
    <property type="project" value="TreeGrafter"/>
</dbReference>
<dbReference type="PANTHER" id="PTHR11362:SF141">
    <property type="entry name" value="PHOSPHATIDYLETHANOLAMINE-BINDING PROTEIN"/>
    <property type="match status" value="1"/>
</dbReference>
<dbReference type="InterPro" id="IPR036610">
    <property type="entry name" value="PEBP-like_sf"/>
</dbReference>
<dbReference type="AlphaFoldDB" id="A0A3N4JGC2"/>
<dbReference type="EMBL" id="ML120405">
    <property type="protein sequence ID" value="RPA97322.1"/>
    <property type="molecule type" value="Genomic_DNA"/>
</dbReference>
<evidence type="ECO:0000256" key="3">
    <source>
        <dbReference type="SAM" id="Phobius"/>
    </source>
</evidence>
<keyword evidence="4" id="KW-0732">Signal</keyword>
<dbReference type="GO" id="GO:0005543">
    <property type="term" value="F:phospholipid binding"/>
    <property type="evidence" value="ECO:0007669"/>
    <property type="project" value="TreeGrafter"/>
</dbReference>
<evidence type="ECO:0000256" key="2">
    <source>
        <dbReference type="SAM" id="MobiDB-lite"/>
    </source>
</evidence>
<comment type="similarity">
    <text evidence="1">Belongs to the phosphatidylethanolamine-binding protein family.</text>
</comment>
<evidence type="ECO:0000313" key="5">
    <source>
        <dbReference type="EMBL" id="RPA97322.1"/>
    </source>
</evidence>
<dbReference type="OrthoDB" id="2506647at2759"/>
<dbReference type="PANTHER" id="PTHR11362">
    <property type="entry name" value="PHOSPHATIDYLETHANOLAMINE-BINDING PROTEIN"/>
    <property type="match status" value="1"/>
</dbReference>
<name>A0A3N4JGC2_9PEZI</name>
<gene>
    <name evidence="5" type="ORF">L873DRAFT_1126234</name>
</gene>
<feature type="compositionally biased region" description="Low complexity" evidence="2">
    <location>
        <begin position="195"/>
        <end position="208"/>
    </location>
</feature>
<feature type="transmembrane region" description="Helical" evidence="3">
    <location>
        <begin position="254"/>
        <end position="274"/>
    </location>
</feature>
<proteinExistence type="inferred from homology"/>
<dbReference type="GO" id="GO:0030162">
    <property type="term" value="P:regulation of proteolysis"/>
    <property type="evidence" value="ECO:0007669"/>
    <property type="project" value="TreeGrafter"/>
</dbReference>
<dbReference type="InterPro" id="IPR001858">
    <property type="entry name" value="Phosphatidylethanolamine-bd_CS"/>
</dbReference>
<protein>
    <submittedName>
        <fullName evidence="5">PEBP-like protein</fullName>
    </submittedName>
</protein>
<feature type="signal peptide" evidence="4">
    <location>
        <begin position="1"/>
        <end position="20"/>
    </location>
</feature>
<accession>A0A3N4JGC2</accession>
<organism evidence="5 6">
    <name type="scientific">Choiromyces venosus 120613-1</name>
    <dbReference type="NCBI Taxonomy" id="1336337"/>
    <lineage>
        <taxon>Eukaryota</taxon>
        <taxon>Fungi</taxon>
        <taxon>Dikarya</taxon>
        <taxon>Ascomycota</taxon>
        <taxon>Pezizomycotina</taxon>
        <taxon>Pezizomycetes</taxon>
        <taxon>Pezizales</taxon>
        <taxon>Tuberaceae</taxon>
        <taxon>Choiromyces</taxon>
    </lineage>
</organism>
<feature type="region of interest" description="Disordered" evidence="2">
    <location>
        <begin position="192"/>
        <end position="239"/>
    </location>
</feature>
<dbReference type="InterPro" id="IPR008914">
    <property type="entry name" value="PEBP"/>
</dbReference>
<keyword evidence="3" id="KW-1133">Transmembrane helix</keyword>
<keyword evidence="3" id="KW-0812">Transmembrane</keyword>
<reference evidence="5 6" key="1">
    <citation type="journal article" date="2018" name="Nat. Ecol. Evol.">
        <title>Pezizomycetes genomes reveal the molecular basis of ectomycorrhizal truffle lifestyle.</title>
        <authorList>
            <person name="Murat C."/>
            <person name="Payen T."/>
            <person name="Noel B."/>
            <person name="Kuo A."/>
            <person name="Morin E."/>
            <person name="Chen J."/>
            <person name="Kohler A."/>
            <person name="Krizsan K."/>
            <person name="Balestrini R."/>
            <person name="Da Silva C."/>
            <person name="Montanini B."/>
            <person name="Hainaut M."/>
            <person name="Levati E."/>
            <person name="Barry K.W."/>
            <person name="Belfiori B."/>
            <person name="Cichocki N."/>
            <person name="Clum A."/>
            <person name="Dockter R.B."/>
            <person name="Fauchery L."/>
            <person name="Guy J."/>
            <person name="Iotti M."/>
            <person name="Le Tacon F."/>
            <person name="Lindquist E.A."/>
            <person name="Lipzen A."/>
            <person name="Malagnac F."/>
            <person name="Mello A."/>
            <person name="Molinier V."/>
            <person name="Miyauchi S."/>
            <person name="Poulain J."/>
            <person name="Riccioni C."/>
            <person name="Rubini A."/>
            <person name="Sitrit Y."/>
            <person name="Splivallo R."/>
            <person name="Traeger S."/>
            <person name="Wang M."/>
            <person name="Zifcakova L."/>
            <person name="Wipf D."/>
            <person name="Zambonelli A."/>
            <person name="Paolocci F."/>
            <person name="Nowrousian M."/>
            <person name="Ottonello S."/>
            <person name="Baldrian P."/>
            <person name="Spatafora J.W."/>
            <person name="Henrissat B."/>
            <person name="Nagy L.G."/>
            <person name="Aury J.M."/>
            <person name="Wincker P."/>
            <person name="Grigoriev I.V."/>
            <person name="Bonfante P."/>
            <person name="Martin F.M."/>
        </authorList>
    </citation>
    <scope>NUCLEOTIDE SEQUENCE [LARGE SCALE GENOMIC DNA]</scope>
    <source>
        <strain evidence="5 6">120613-1</strain>
    </source>
</reference>
<evidence type="ECO:0000256" key="4">
    <source>
        <dbReference type="SAM" id="SignalP"/>
    </source>
</evidence>
<dbReference type="SUPFAM" id="SSF49777">
    <property type="entry name" value="PEBP-like"/>
    <property type="match status" value="1"/>
</dbReference>